<evidence type="ECO:0000256" key="6">
    <source>
        <dbReference type="PROSITE-ProRule" id="PRU00169"/>
    </source>
</evidence>
<dbReference type="GO" id="GO:0006355">
    <property type="term" value="P:regulation of DNA-templated transcription"/>
    <property type="evidence" value="ECO:0007669"/>
    <property type="project" value="InterPro"/>
</dbReference>
<keyword evidence="1 6" id="KW-0597">Phosphoprotein</keyword>
<evidence type="ECO:0000256" key="5">
    <source>
        <dbReference type="ARBA" id="ARBA00023163"/>
    </source>
</evidence>
<dbReference type="SUPFAM" id="SSF52172">
    <property type="entry name" value="CheY-like"/>
    <property type="match status" value="1"/>
</dbReference>
<protein>
    <submittedName>
        <fullName evidence="10">Response regulator transcription factor</fullName>
    </submittedName>
</protein>
<keyword evidence="3" id="KW-0805">Transcription regulation</keyword>
<dbReference type="CDD" id="cd17574">
    <property type="entry name" value="REC_OmpR"/>
    <property type="match status" value="1"/>
</dbReference>
<evidence type="ECO:0000313" key="11">
    <source>
        <dbReference type="Proteomes" id="UP000516148"/>
    </source>
</evidence>
<dbReference type="PANTHER" id="PTHR48111:SF22">
    <property type="entry name" value="REGULATOR OF RPOS"/>
    <property type="match status" value="1"/>
</dbReference>
<dbReference type="InterPro" id="IPR011006">
    <property type="entry name" value="CheY-like_superfamily"/>
</dbReference>
<evidence type="ECO:0000259" key="9">
    <source>
        <dbReference type="PROSITE" id="PS51755"/>
    </source>
</evidence>
<dbReference type="Gene3D" id="1.10.10.10">
    <property type="entry name" value="Winged helix-like DNA-binding domain superfamily/Winged helix DNA-binding domain"/>
    <property type="match status" value="1"/>
</dbReference>
<feature type="modified residue" description="4-aspartylphosphate" evidence="6">
    <location>
        <position position="51"/>
    </location>
</feature>
<dbReference type="EMBL" id="CP061038">
    <property type="protein sequence ID" value="QNQ07631.1"/>
    <property type="molecule type" value="Genomic_DNA"/>
</dbReference>
<dbReference type="PANTHER" id="PTHR48111">
    <property type="entry name" value="REGULATOR OF RPOS"/>
    <property type="match status" value="1"/>
</dbReference>
<dbReference type="AlphaFoldDB" id="A0A7H0LD78"/>
<dbReference type="KEGG" id="spap:H3Z74_12415"/>
<dbReference type="GO" id="GO:0000976">
    <property type="term" value="F:transcription cis-regulatory region binding"/>
    <property type="evidence" value="ECO:0007669"/>
    <property type="project" value="TreeGrafter"/>
</dbReference>
<dbReference type="Gene3D" id="6.10.250.690">
    <property type="match status" value="1"/>
</dbReference>
<dbReference type="Pfam" id="PF00486">
    <property type="entry name" value="Trans_reg_C"/>
    <property type="match status" value="1"/>
</dbReference>
<dbReference type="SMART" id="SM00448">
    <property type="entry name" value="REC"/>
    <property type="match status" value="1"/>
</dbReference>
<feature type="domain" description="Response regulatory" evidence="8">
    <location>
        <begin position="2"/>
        <end position="116"/>
    </location>
</feature>
<keyword evidence="2" id="KW-0902">Two-component regulatory system</keyword>
<evidence type="ECO:0000256" key="1">
    <source>
        <dbReference type="ARBA" id="ARBA00022553"/>
    </source>
</evidence>
<keyword evidence="5" id="KW-0804">Transcription</keyword>
<dbReference type="CDD" id="cd00383">
    <property type="entry name" value="trans_reg_C"/>
    <property type="match status" value="1"/>
</dbReference>
<evidence type="ECO:0000259" key="8">
    <source>
        <dbReference type="PROSITE" id="PS50110"/>
    </source>
</evidence>
<organism evidence="10 11">
    <name type="scientific">Sphingomonas alpina</name>
    <dbReference type="NCBI Taxonomy" id="653931"/>
    <lineage>
        <taxon>Bacteria</taxon>
        <taxon>Pseudomonadati</taxon>
        <taxon>Pseudomonadota</taxon>
        <taxon>Alphaproteobacteria</taxon>
        <taxon>Sphingomonadales</taxon>
        <taxon>Sphingomonadaceae</taxon>
        <taxon>Sphingomonas</taxon>
    </lineage>
</organism>
<keyword evidence="4 7" id="KW-0238">DNA-binding</keyword>
<proteinExistence type="predicted"/>
<dbReference type="GO" id="GO:0032993">
    <property type="term" value="C:protein-DNA complex"/>
    <property type="evidence" value="ECO:0007669"/>
    <property type="project" value="TreeGrafter"/>
</dbReference>
<dbReference type="Pfam" id="PF00072">
    <property type="entry name" value="Response_reg"/>
    <property type="match status" value="1"/>
</dbReference>
<dbReference type="InterPro" id="IPR036388">
    <property type="entry name" value="WH-like_DNA-bd_sf"/>
</dbReference>
<dbReference type="Proteomes" id="UP000516148">
    <property type="component" value="Chromosome"/>
</dbReference>
<feature type="DNA-binding region" description="OmpR/PhoB-type" evidence="7">
    <location>
        <begin position="125"/>
        <end position="223"/>
    </location>
</feature>
<dbReference type="GO" id="GO:0000156">
    <property type="term" value="F:phosphorelay response regulator activity"/>
    <property type="evidence" value="ECO:0007669"/>
    <property type="project" value="TreeGrafter"/>
</dbReference>
<dbReference type="PROSITE" id="PS51755">
    <property type="entry name" value="OMPR_PHOB"/>
    <property type="match status" value="1"/>
</dbReference>
<evidence type="ECO:0000256" key="7">
    <source>
        <dbReference type="PROSITE-ProRule" id="PRU01091"/>
    </source>
</evidence>
<feature type="domain" description="OmpR/PhoB-type" evidence="9">
    <location>
        <begin position="125"/>
        <end position="223"/>
    </location>
</feature>
<accession>A0A7H0LD78</accession>
<dbReference type="RefSeq" id="WP_187759980.1">
    <property type="nucleotide sequence ID" value="NZ_CP061038.1"/>
</dbReference>
<dbReference type="SMART" id="SM00862">
    <property type="entry name" value="Trans_reg_C"/>
    <property type="match status" value="1"/>
</dbReference>
<keyword evidence="11" id="KW-1185">Reference proteome</keyword>
<evidence type="ECO:0000256" key="3">
    <source>
        <dbReference type="ARBA" id="ARBA00023015"/>
    </source>
</evidence>
<evidence type="ECO:0000256" key="4">
    <source>
        <dbReference type="ARBA" id="ARBA00023125"/>
    </source>
</evidence>
<gene>
    <name evidence="10" type="ORF">H3Z74_12415</name>
</gene>
<dbReference type="GO" id="GO:0005829">
    <property type="term" value="C:cytosol"/>
    <property type="evidence" value="ECO:0007669"/>
    <property type="project" value="TreeGrafter"/>
</dbReference>
<evidence type="ECO:0000313" key="10">
    <source>
        <dbReference type="EMBL" id="QNQ07631.1"/>
    </source>
</evidence>
<dbReference type="InterPro" id="IPR039420">
    <property type="entry name" value="WalR-like"/>
</dbReference>
<dbReference type="InterPro" id="IPR001789">
    <property type="entry name" value="Sig_transdc_resp-reg_receiver"/>
</dbReference>
<dbReference type="Gene3D" id="3.40.50.2300">
    <property type="match status" value="1"/>
</dbReference>
<sequence length="225" mass="25112">MRLLVVEDDERAAKQLVADLAELGHDTIVAPDGRAALAIATDDKVDAILLDVMLPYVDGVAVAKLLRERRLDMPIIMLTALGDLDQRLAGLDAGADDYLVKPAAAVEIDARLRAIARRATRTNESGIMTAGDIEVNEVKYRATRAGRILKLQKLEFQLLCELVRNANSIVTRQMLYQNVWKYDFEPTTNIAESYIRRLRAQINLPGERDPIQTIRGVGYRLSDQD</sequence>
<name>A0A7H0LD78_9SPHN</name>
<dbReference type="InterPro" id="IPR001867">
    <property type="entry name" value="OmpR/PhoB-type_DNA-bd"/>
</dbReference>
<dbReference type="PROSITE" id="PS50110">
    <property type="entry name" value="RESPONSE_REGULATORY"/>
    <property type="match status" value="1"/>
</dbReference>
<evidence type="ECO:0000256" key="2">
    <source>
        <dbReference type="ARBA" id="ARBA00023012"/>
    </source>
</evidence>
<reference evidence="10 11" key="1">
    <citation type="submission" date="2020-09" db="EMBL/GenBank/DDBJ databases">
        <title>Sphingomonas sp., a new species isolated from pork steak.</title>
        <authorList>
            <person name="Heidler von Heilborn D."/>
        </authorList>
    </citation>
    <scope>NUCLEOTIDE SEQUENCE [LARGE SCALE GENOMIC DNA]</scope>
    <source>
        <strain evidence="11">S8-3T</strain>
    </source>
</reference>